<dbReference type="InterPro" id="IPR036691">
    <property type="entry name" value="Endo/exonu/phosph_ase_sf"/>
</dbReference>
<accession>A0ABR6KSG5</accession>
<dbReference type="Proteomes" id="UP000533637">
    <property type="component" value="Unassembled WGS sequence"/>
</dbReference>
<dbReference type="Gene3D" id="3.60.10.10">
    <property type="entry name" value="Endonuclease/exonuclease/phosphatase"/>
    <property type="match status" value="1"/>
</dbReference>
<feature type="domain" description="Endonuclease/exonuclease/phosphatase" evidence="1">
    <location>
        <begin position="54"/>
        <end position="140"/>
    </location>
</feature>
<keyword evidence="3" id="KW-1185">Reference proteome</keyword>
<dbReference type="SUPFAM" id="SSF56219">
    <property type="entry name" value="DNase I-like"/>
    <property type="match status" value="1"/>
</dbReference>
<dbReference type="InterPro" id="IPR005135">
    <property type="entry name" value="Endo/exonuclease/phosphatase"/>
</dbReference>
<sequence>MGIIQLFTKKKWRSLISLFAILLHIDYLLAVYQPLYWNKLEVVDSEGTPLTVVTYNTSHFSWNKMYIMNEAAAYIKELQPDIVCFQEVPGDGYYHRDSIRYAFDYVLYKYISRRTDHLPTMIYSRYPIHLVKALYYENSRNMSLIADVRINN</sequence>
<gene>
    <name evidence="2" type="ORF">GGQ57_003660</name>
</gene>
<evidence type="ECO:0000313" key="2">
    <source>
        <dbReference type="EMBL" id="MBB4623744.1"/>
    </source>
</evidence>
<evidence type="ECO:0000313" key="3">
    <source>
        <dbReference type="Proteomes" id="UP000533637"/>
    </source>
</evidence>
<reference evidence="2 3" key="1">
    <citation type="submission" date="2020-08" db="EMBL/GenBank/DDBJ databases">
        <title>Genomic Encyclopedia of Type Strains, Phase IV (KMG-IV): sequencing the most valuable type-strain genomes for metagenomic binning, comparative biology and taxonomic classification.</title>
        <authorList>
            <person name="Goeker M."/>
        </authorList>
    </citation>
    <scope>NUCLEOTIDE SEQUENCE [LARGE SCALE GENOMIC DNA]</scope>
    <source>
        <strain evidence="2 3">DSM 102983</strain>
    </source>
</reference>
<dbReference type="RefSeq" id="WP_229801063.1">
    <property type="nucleotide sequence ID" value="NZ_BMPB01000008.1"/>
</dbReference>
<organism evidence="2 3">
    <name type="scientific">Parabacteroides faecis</name>
    <dbReference type="NCBI Taxonomy" id="1217282"/>
    <lineage>
        <taxon>Bacteria</taxon>
        <taxon>Pseudomonadati</taxon>
        <taxon>Bacteroidota</taxon>
        <taxon>Bacteroidia</taxon>
        <taxon>Bacteroidales</taxon>
        <taxon>Tannerellaceae</taxon>
        <taxon>Parabacteroides</taxon>
    </lineage>
</organism>
<comment type="caution">
    <text evidence="2">The sequence shown here is derived from an EMBL/GenBank/DDBJ whole genome shotgun (WGS) entry which is preliminary data.</text>
</comment>
<protein>
    <recommendedName>
        <fullName evidence="1">Endonuclease/exonuclease/phosphatase domain-containing protein</fullName>
    </recommendedName>
</protein>
<proteinExistence type="predicted"/>
<evidence type="ECO:0000259" key="1">
    <source>
        <dbReference type="Pfam" id="PF03372"/>
    </source>
</evidence>
<name>A0ABR6KSG5_9BACT</name>
<dbReference type="EMBL" id="JACHOC010000007">
    <property type="protein sequence ID" value="MBB4623744.1"/>
    <property type="molecule type" value="Genomic_DNA"/>
</dbReference>
<dbReference type="Pfam" id="PF03372">
    <property type="entry name" value="Exo_endo_phos"/>
    <property type="match status" value="1"/>
</dbReference>